<feature type="signal peptide" evidence="2">
    <location>
        <begin position="1"/>
        <end position="26"/>
    </location>
</feature>
<dbReference type="Proteomes" id="UP001165381">
    <property type="component" value="Unassembled WGS sequence"/>
</dbReference>
<comment type="caution">
    <text evidence="3">The sequence shown here is derived from an EMBL/GenBank/DDBJ whole genome shotgun (WGS) entry which is preliminary data.</text>
</comment>
<evidence type="ECO:0000256" key="2">
    <source>
        <dbReference type="SAM" id="SignalP"/>
    </source>
</evidence>
<dbReference type="InterPro" id="IPR023346">
    <property type="entry name" value="Lysozyme-like_dom_sf"/>
</dbReference>
<reference evidence="3" key="1">
    <citation type="submission" date="2022-05" db="EMBL/GenBank/DDBJ databases">
        <authorList>
            <person name="Park J.-S."/>
        </authorList>
    </citation>
    <scope>NUCLEOTIDE SEQUENCE</scope>
    <source>
        <strain evidence="3">2012CJ34-3</strain>
    </source>
</reference>
<evidence type="ECO:0000313" key="3">
    <source>
        <dbReference type="EMBL" id="MCL6293776.1"/>
    </source>
</evidence>
<feature type="region of interest" description="Disordered" evidence="1">
    <location>
        <begin position="231"/>
        <end position="278"/>
    </location>
</feature>
<evidence type="ECO:0000256" key="1">
    <source>
        <dbReference type="SAM" id="MobiDB-lite"/>
    </source>
</evidence>
<organism evidence="3 4">
    <name type="scientific">Jejuia spongiicola</name>
    <dbReference type="NCBI Taxonomy" id="2942207"/>
    <lineage>
        <taxon>Bacteria</taxon>
        <taxon>Pseudomonadati</taxon>
        <taxon>Bacteroidota</taxon>
        <taxon>Flavobacteriia</taxon>
        <taxon>Flavobacteriales</taxon>
        <taxon>Flavobacteriaceae</taxon>
        <taxon>Jejuia</taxon>
    </lineage>
</organism>
<dbReference type="SUPFAM" id="SSF53955">
    <property type="entry name" value="Lysozyme-like"/>
    <property type="match status" value="1"/>
</dbReference>
<keyword evidence="2" id="KW-0732">Signal</keyword>
<feature type="compositionally biased region" description="Polar residues" evidence="1">
    <location>
        <begin position="263"/>
        <end position="273"/>
    </location>
</feature>
<evidence type="ECO:0008006" key="5">
    <source>
        <dbReference type="Google" id="ProtNLM"/>
    </source>
</evidence>
<proteinExistence type="predicted"/>
<evidence type="ECO:0000313" key="4">
    <source>
        <dbReference type="Proteomes" id="UP001165381"/>
    </source>
</evidence>
<gene>
    <name evidence="3" type="ORF">M3P09_02150</name>
</gene>
<protein>
    <recommendedName>
        <fullName evidence="5">Glycoside hydrolase family 19 catalytic domain-containing protein</fullName>
    </recommendedName>
</protein>
<sequence length="507" mass="55833">MRFNYKKFLKLGALISIIFLMQVSCQNESIDYQQDSSEITVKIIDFNEIQSNAIAINKLNKISSQKKSKISNTNRDIFYNAEYGFSINTDYVKYIEKEDYHSYNFSIIRDNPNTDKLENLLLSLNSDDDYNAYIVTYGFIKEKFSNEVFNNLDAELLSSRTTQYQLIDFDTSFLNKGSKSQTSGAKGGCVEEWVVVEIDPGDEGELVGAGNEEDPEFMWVLKSTTCSLGGSASSGGGNGGGSSGPGGGSSGSNEASNGPGKNGNISSPINQDGSGVVDDCNTSKEDLKKIFPKITDADAKLLASVINDKGKDFGIDSDEDLWHFLSQAGHETGGFKTLSVTESTYWKTASKLAKTYKKFTMDSTLAVTNDDKYYAPDYLKNSSGVANTAMCCQYGNGNVASGDGYKYRGRGLFQLTWKDNYTAFKTWYNNKYDPDIDPVVTPSIIASNDTLAILSGLWYYKTRVVDKITIDSTTTVKAVTKPINKARKGLADRKAKFQKAKDSINCL</sequence>
<keyword evidence="4" id="KW-1185">Reference proteome</keyword>
<dbReference type="RefSeq" id="WP_249971845.1">
    <property type="nucleotide sequence ID" value="NZ_JAMFLZ010000001.1"/>
</dbReference>
<feature type="compositionally biased region" description="Gly residues" evidence="1">
    <location>
        <begin position="232"/>
        <end position="250"/>
    </location>
</feature>
<accession>A0ABT0Q9W2</accession>
<dbReference type="EMBL" id="JAMFLZ010000001">
    <property type="protein sequence ID" value="MCL6293776.1"/>
    <property type="molecule type" value="Genomic_DNA"/>
</dbReference>
<dbReference type="Gene3D" id="1.10.530.10">
    <property type="match status" value="1"/>
</dbReference>
<feature type="chain" id="PRO_5047253933" description="Glycoside hydrolase family 19 catalytic domain-containing protein" evidence="2">
    <location>
        <begin position="27"/>
        <end position="507"/>
    </location>
</feature>
<name>A0ABT0Q9W2_9FLAO</name>